<dbReference type="AlphaFoldDB" id="A0ABD0PHI5"/>
<dbReference type="PROSITE" id="PS51457">
    <property type="entry name" value="BEN"/>
    <property type="match status" value="1"/>
</dbReference>
<reference evidence="3 4" key="1">
    <citation type="submission" date="2024-05" db="EMBL/GenBank/DDBJ databases">
        <title>Genome sequencing and assembly of Indian major carp, Cirrhinus mrigala (Hamilton, 1822).</title>
        <authorList>
            <person name="Mohindra V."/>
            <person name="Chowdhury L.M."/>
            <person name="Lal K."/>
            <person name="Jena J.K."/>
        </authorList>
    </citation>
    <scope>NUCLEOTIDE SEQUENCE [LARGE SCALE GENOMIC DNA]</scope>
    <source>
        <strain evidence="3">CM1030</strain>
        <tissue evidence="3">Blood</tissue>
    </source>
</reference>
<protein>
    <recommendedName>
        <fullName evidence="2">BEN domain-containing protein</fullName>
    </recommendedName>
</protein>
<feature type="domain" description="BEN" evidence="2">
    <location>
        <begin position="1"/>
        <end position="51"/>
    </location>
</feature>
<evidence type="ECO:0000259" key="2">
    <source>
        <dbReference type="PROSITE" id="PS51457"/>
    </source>
</evidence>
<comment type="caution">
    <text evidence="3">The sequence shown here is derived from an EMBL/GenBank/DDBJ whole genome shotgun (WGS) entry which is preliminary data.</text>
</comment>
<dbReference type="Proteomes" id="UP001529510">
    <property type="component" value="Unassembled WGS sequence"/>
</dbReference>
<organism evidence="3 4">
    <name type="scientific">Cirrhinus mrigala</name>
    <name type="common">Mrigala</name>
    <dbReference type="NCBI Taxonomy" id="683832"/>
    <lineage>
        <taxon>Eukaryota</taxon>
        <taxon>Metazoa</taxon>
        <taxon>Chordata</taxon>
        <taxon>Craniata</taxon>
        <taxon>Vertebrata</taxon>
        <taxon>Euteleostomi</taxon>
        <taxon>Actinopterygii</taxon>
        <taxon>Neopterygii</taxon>
        <taxon>Teleostei</taxon>
        <taxon>Ostariophysi</taxon>
        <taxon>Cypriniformes</taxon>
        <taxon>Cyprinidae</taxon>
        <taxon>Labeoninae</taxon>
        <taxon>Labeonini</taxon>
        <taxon>Cirrhinus</taxon>
    </lineage>
</organism>
<sequence>CGRGGTSCSAMVKDLAVAVFGREMLATHGLSGRAGNANKGTTAKPALDQDK</sequence>
<proteinExistence type="predicted"/>
<dbReference type="InterPro" id="IPR018379">
    <property type="entry name" value="BEN_domain"/>
</dbReference>
<accession>A0ABD0PHI5</accession>
<dbReference type="Gene3D" id="1.10.10.2590">
    <property type="entry name" value="BEN domain"/>
    <property type="match status" value="1"/>
</dbReference>
<dbReference type="EMBL" id="JAMKFB020000016">
    <property type="protein sequence ID" value="KAL0172276.1"/>
    <property type="molecule type" value="Genomic_DNA"/>
</dbReference>
<dbReference type="Pfam" id="PF10523">
    <property type="entry name" value="BEN"/>
    <property type="match status" value="1"/>
</dbReference>
<feature type="non-terminal residue" evidence="3">
    <location>
        <position position="1"/>
    </location>
</feature>
<feature type="non-terminal residue" evidence="3">
    <location>
        <position position="51"/>
    </location>
</feature>
<keyword evidence="4" id="KW-1185">Reference proteome</keyword>
<evidence type="ECO:0000313" key="3">
    <source>
        <dbReference type="EMBL" id="KAL0172276.1"/>
    </source>
</evidence>
<gene>
    <name evidence="3" type="ORF">M9458_032587</name>
</gene>
<evidence type="ECO:0000256" key="1">
    <source>
        <dbReference type="SAM" id="MobiDB-lite"/>
    </source>
</evidence>
<evidence type="ECO:0000313" key="4">
    <source>
        <dbReference type="Proteomes" id="UP001529510"/>
    </source>
</evidence>
<name>A0ABD0PHI5_CIRMR</name>
<feature type="region of interest" description="Disordered" evidence="1">
    <location>
        <begin position="30"/>
        <end position="51"/>
    </location>
</feature>